<dbReference type="RefSeq" id="WP_072892478.1">
    <property type="nucleotide sequence ID" value="NZ_FQVM01000002.1"/>
</dbReference>
<evidence type="ECO:0000256" key="1">
    <source>
        <dbReference type="SAM" id="MobiDB-lite"/>
    </source>
</evidence>
<dbReference type="STRING" id="1533.SAMN05443638_10259"/>
<sequence length="363" mass="41334">MKKKLGIIFLIFIVIFTILGCKKDNKEKVTNDFKKGEVLFNQEAGLAVLTNFMDCLKNNNFNGAKELCKDELYVDNLHKTDDELLEYKIVYSNLLGNDMKVEVMVDRSKTNKPMADLDLMKITISRLDDETYKISKIESRIIGEVFESDKKLKVSTYGNLETKTLIDLKNIPRDMYLDNKIFEISKLAIPSKEFGVVNFSLSANKVAISTYDDSYYFVGIVNLNESIQTAAGEASGEKGQNKKDKEKKDDDKKIGDKITPLDVYKDKVVKGLNFLEQDLYLIVSFKESEKGDGIKIYDIAKGKEVDADLENIFPRDKYNVNFVQKEDYNFVLEVTGIEGAQGLRQSVTGKYLLDLKRLKVSKI</sequence>
<evidence type="ECO:0000313" key="3">
    <source>
        <dbReference type="Proteomes" id="UP000184035"/>
    </source>
</evidence>
<feature type="region of interest" description="Disordered" evidence="1">
    <location>
        <begin position="231"/>
        <end position="252"/>
    </location>
</feature>
<feature type="compositionally biased region" description="Basic and acidic residues" evidence="1">
    <location>
        <begin position="235"/>
        <end position="252"/>
    </location>
</feature>
<keyword evidence="3" id="KW-1185">Reference proteome</keyword>
<dbReference type="EMBL" id="FQVM01000002">
    <property type="protein sequence ID" value="SHE40504.1"/>
    <property type="molecule type" value="Genomic_DNA"/>
</dbReference>
<protein>
    <recommendedName>
        <fullName evidence="4">Lipoprotein</fullName>
    </recommendedName>
</protein>
<dbReference type="Proteomes" id="UP000184035">
    <property type="component" value="Unassembled WGS sequence"/>
</dbReference>
<evidence type="ECO:0008006" key="4">
    <source>
        <dbReference type="Google" id="ProtNLM"/>
    </source>
</evidence>
<reference evidence="2 3" key="1">
    <citation type="submission" date="2016-11" db="EMBL/GenBank/DDBJ databases">
        <authorList>
            <person name="Jaros S."/>
            <person name="Januszkiewicz K."/>
            <person name="Wedrychowicz H."/>
        </authorList>
    </citation>
    <scope>NUCLEOTIDE SEQUENCE [LARGE SCALE GENOMIC DNA]</scope>
    <source>
        <strain evidence="2 3">DSM 2631</strain>
    </source>
</reference>
<proteinExistence type="predicted"/>
<accession>A0A1M4T7Y8</accession>
<dbReference type="AlphaFoldDB" id="A0A1M4T7Y8"/>
<dbReference type="OrthoDB" id="1950593at2"/>
<organism evidence="2 3">
    <name type="scientific">Clostridium fallax</name>
    <dbReference type="NCBI Taxonomy" id="1533"/>
    <lineage>
        <taxon>Bacteria</taxon>
        <taxon>Bacillati</taxon>
        <taxon>Bacillota</taxon>
        <taxon>Clostridia</taxon>
        <taxon>Eubacteriales</taxon>
        <taxon>Clostridiaceae</taxon>
        <taxon>Clostridium</taxon>
    </lineage>
</organism>
<gene>
    <name evidence="2" type="ORF">SAMN05443638_10259</name>
</gene>
<dbReference type="PROSITE" id="PS51257">
    <property type="entry name" value="PROKAR_LIPOPROTEIN"/>
    <property type="match status" value="1"/>
</dbReference>
<name>A0A1M4T7Y8_9CLOT</name>
<evidence type="ECO:0000313" key="2">
    <source>
        <dbReference type="EMBL" id="SHE40504.1"/>
    </source>
</evidence>